<evidence type="ECO:0000313" key="1">
    <source>
        <dbReference type="EMBL" id="KAJ7389558.1"/>
    </source>
</evidence>
<feature type="non-terminal residue" evidence="1">
    <location>
        <position position="1"/>
    </location>
</feature>
<gene>
    <name evidence="1" type="ORF">OS493_030604</name>
</gene>
<comment type="caution">
    <text evidence="1">The sequence shown here is derived from an EMBL/GenBank/DDBJ whole genome shotgun (WGS) entry which is preliminary data.</text>
</comment>
<dbReference type="EMBL" id="MU825429">
    <property type="protein sequence ID" value="KAJ7389558.1"/>
    <property type="molecule type" value="Genomic_DNA"/>
</dbReference>
<organism evidence="1 2">
    <name type="scientific">Desmophyllum pertusum</name>
    <dbReference type="NCBI Taxonomy" id="174260"/>
    <lineage>
        <taxon>Eukaryota</taxon>
        <taxon>Metazoa</taxon>
        <taxon>Cnidaria</taxon>
        <taxon>Anthozoa</taxon>
        <taxon>Hexacorallia</taxon>
        <taxon>Scleractinia</taxon>
        <taxon>Caryophylliina</taxon>
        <taxon>Caryophylliidae</taxon>
        <taxon>Desmophyllum</taxon>
    </lineage>
</organism>
<protein>
    <submittedName>
        <fullName evidence="1">Uncharacterized protein</fullName>
    </submittedName>
</protein>
<proteinExistence type="predicted"/>
<dbReference type="Proteomes" id="UP001163046">
    <property type="component" value="Unassembled WGS sequence"/>
</dbReference>
<reference evidence="1" key="1">
    <citation type="submission" date="2023-01" db="EMBL/GenBank/DDBJ databases">
        <title>Genome assembly of the deep-sea coral Lophelia pertusa.</title>
        <authorList>
            <person name="Herrera S."/>
            <person name="Cordes E."/>
        </authorList>
    </citation>
    <scope>NUCLEOTIDE SEQUENCE</scope>
    <source>
        <strain evidence="1">USNM1676648</strain>
        <tissue evidence="1">Polyp</tissue>
    </source>
</reference>
<sequence length="79" mass="8966">DPTVRKSFILEVHNRFQALMDLDEEEDSRDEETNRNWGNIVIAYLVRVAKRAWAIGSGSPRSGCHQLHVPGKLLKAEGH</sequence>
<evidence type="ECO:0000313" key="2">
    <source>
        <dbReference type="Proteomes" id="UP001163046"/>
    </source>
</evidence>
<dbReference type="AlphaFoldDB" id="A0A9W9ZYS6"/>
<name>A0A9W9ZYS6_9CNID</name>
<accession>A0A9W9ZYS6</accession>
<keyword evidence="2" id="KW-1185">Reference proteome</keyword>